<dbReference type="Gene3D" id="3.40.50.720">
    <property type="entry name" value="NAD(P)-binding Rossmann-like Domain"/>
    <property type="match status" value="2"/>
</dbReference>
<comment type="pathway">
    <text evidence="8">Amino-acid biosynthesis; L-lysine biosynthesis via DAP pathway; (S)-tetrahydrodipicolinate from L-aspartate: step 4/4.</text>
</comment>
<dbReference type="InterPro" id="IPR000846">
    <property type="entry name" value="DapB_N"/>
</dbReference>
<feature type="domain" description="Dihydrodipicolinate reductase C-terminal" evidence="13">
    <location>
        <begin position="103"/>
        <end position="210"/>
    </location>
</feature>
<dbReference type="InterPro" id="IPR023940">
    <property type="entry name" value="DHDPR_bac"/>
</dbReference>
<dbReference type="SUPFAM" id="SSF55347">
    <property type="entry name" value="Glyceraldehyde-3-phosphate dehydrogenase-like, C-terminal domain"/>
    <property type="match status" value="1"/>
</dbReference>
<reference evidence="14 15" key="2">
    <citation type="journal article" date="2011" name="Mol. Biol. Evol.">
        <title>Unity in variety--the pan-genome of the Chlamydiae.</title>
        <authorList>
            <person name="Collingro A."/>
            <person name="Tischler P."/>
            <person name="Weinmaier T."/>
            <person name="Penz T."/>
            <person name="Heinz E."/>
            <person name="Brunham R.C."/>
            <person name="Read T.D."/>
            <person name="Bavoil P.M."/>
            <person name="Sachse K."/>
            <person name="Kahane S."/>
            <person name="Friedman M.G."/>
            <person name="Rattei T."/>
            <person name="Myers G.S."/>
            <person name="Horn M."/>
        </authorList>
    </citation>
    <scope>NUCLEOTIDE SEQUENCE [LARGE SCALE GENOMIC DNA]</scope>
    <source>
        <strain evidence="15">ATCC VR-1471 / Z</strain>
    </source>
</reference>
<gene>
    <name evidence="14" type="primary">dapB</name>
    <name evidence="14" type="ordered locus">SNE_A10340</name>
</gene>
<dbReference type="GO" id="GO:0008839">
    <property type="term" value="F:4-hydroxy-tetrahydrodipicolinate reductase"/>
    <property type="evidence" value="ECO:0007669"/>
    <property type="project" value="UniProtKB-EC"/>
</dbReference>
<dbReference type="Pfam" id="PF05173">
    <property type="entry name" value="DapB_C"/>
    <property type="match status" value="1"/>
</dbReference>
<evidence type="ECO:0000259" key="12">
    <source>
        <dbReference type="Pfam" id="PF01113"/>
    </source>
</evidence>
<evidence type="ECO:0000256" key="10">
    <source>
        <dbReference type="ARBA" id="ARBA00049080"/>
    </source>
</evidence>
<dbReference type="InterPro" id="IPR036291">
    <property type="entry name" value="NAD(P)-bd_dom_sf"/>
</dbReference>
<evidence type="ECO:0000259" key="13">
    <source>
        <dbReference type="Pfam" id="PF05173"/>
    </source>
</evidence>
<evidence type="ECO:0000256" key="3">
    <source>
        <dbReference type="ARBA" id="ARBA00022857"/>
    </source>
</evidence>
<comment type="catalytic activity">
    <reaction evidence="11">
        <text>(S)-2,3,4,5-tetrahydrodipicolinate + NAD(+) + H2O = (2S,4S)-4-hydroxy-2,3,4,5-tetrahydrodipicolinate + NADH + H(+)</text>
        <dbReference type="Rhea" id="RHEA:35323"/>
        <dbReference type="ChEBI" id="CHEBI:15377"/>
        <dbReference type="ChEBI" id="CHEBI:15378"/>
        <dbReference type="ChEBI" id="CHEBI:16845"/>
        <dbReference type="ChEBI" id="CHEBI:57540"/>
        <dbReference type="ChEBI" id="CHEBI:57945"/>
        <dbReference type="ChEBI" id="CHEBI:67139"/>
        <dbReference type="EC" id="1.17.1.8"/>
    </reaction>
</comment>
<keyword evidence="2" id="KW-0028">Amino-acid biosynthesis</keyword>
<dbReference type="Gene3D" id="3.30.360.10">
    <property type="entry name" value="Dihydrodipicolinate Reductase, domain 2"/>
    <property type="match status" value="2"/>
</dbReference>
<protein>
    <recommendedName>
        <fullName evidence="9">4-hydroxy-tetrahydrodipicolinate reductase</fullName>
        <ecNumber evidence="9">1.17.1.8</ecNumber>
    </recommendedName>
</protein>
<dbReference type="CDD" id="cd02274">
    <property type="entry name" value="DHDPR_N"/>
    <property type="match status" value="1"/>
</dbReference>
<evidence type="ECO:0000313" key="15">
    <source>
        <dbReference type="Proteomes" id="UP000000496"/>
    </source>
</evidence>
<dbReference type="eggNOG" id="COG0289">
    <property type="taxonomic scope" value="Bacteria"/>
</dbReference>
<dbReference type="GO" id="GO:0009089">
    <property type="term" value="P:lysine biosynthetic process via diaminopimelate"/>
    <property type="evidence" value="ECO:0007669"/>
    <property type="project" value="InterPro"/>
</dbReference>
<evidence type="ECO:0000256" key="5">
    <source>
        <dbReference type="ARBA" id="ARBA00023002"/>
    </source>
</evidence>
<proteinExistence type="inferred from homology"/>
<dbReference type="InterPro" id="IPR022663">
    <property type="entry name" value="DapB_C"/>
</dbReference>
<dbReference type="PANTHER" id="PTHR20836">
    <property type="entry name" value="DIHYDRODIPICOLINATE REDUCTASE"/>
    <property type="match status" value="1"/>
</dbReference>
<evidence type="ECO:0000256" key="7">
    <source>
        <dbReference type="ARBA" id="ARBA00023154"/>
    </source>
</evidence>
<dbReference type="SUPFAM" id="SSF51735">
    <property type="entry name" value="NAD(P)-binding Rossmann-fold domains"/>
    <property type="match status" value="1"/>
</dbReference>
<evidence type="ECO:0000256" key="8">
    <source>
        <dbReference type="ARBA" id="ARBA00037922"/>
    </source>
</evidence>
<dbReference type="PIRSF" id="PIRSF000161">
    <property type="entry name" value="DHPR"/>
    <property type="match status" value="1"/>
</dbReference>
<evidence type="ECO:0000256" key="9">
    <source>
        <dbReference type="ARBA" id="ARBA00038983"/>
    </source>
</evidence>
<feature type="domain" description="Dihydrodipicolinate reductase N-terminal" evidence="12">
    <location>
        <begin position="1"/>
        <end position="100"/>
    </location>
</feature>
<accession>F8L809</accession>
<keyword evidence="6" id="KW-0520">NAD</keyword>
<dbReference type="STRING" id="331113.SNE_A10340"/>
<dbReference type="GO" id="GO:0005829">
    <property type="term" value="C:cytosol"/>
    <property type="evidence" value="ECO:0007669"/>
    <property type="project" value="TreeGrafter"/>
</dbReference>
<keyword evidence="4" id="KW-0220">Diaminopimelate biosynthesis</keyword>
<name>F8L809_SIMNZ</name>
<dbReference type="OrthoDB" id="9790352at2"/>
<keyword evidence="3" id="KW-0521">NADP</keyword>
<comment type="similarity">
    <text evidence="1">Belongs to the DapB family.</text>
</comment>
<keyword evidence="7" id="KW-0457">Lysine biosynthesis</keyword>
<dbReference type="EMBL" id="FR872582">
    <property type="protein sequence ID" value="CCB88911.1"/>
    <property type="molecule type" value="Genomic_DNA"/>
</dbReference>
<evidence type="ECO:0000256" key="2">
    <source>
        <dbReference type="ARBA" id="ARBA00022605"/>
    </source>
</evidence>
<comment type="catalytic activity">
    <reaction evidence="10">
        <text>(S)-2,3,4,5-tetrahydrodipicolinate + NADP(+) + H2O = (2S,4S)-4-hydroxy-2,3,4,5-tetrahydrodipicolinate + NADPH + H(+)</text>
        <dbReference type="Rhea" id="RHEA:35331"/>
        <dbReference type="ChEBI" id="CHEBI:15377"/>
        <dbReference type="ChEBI" id="CHEBI:15378"/>
        <dbReference type="ChEBI" id="CHEBI:16845"/>
        <dbReference type="ChEBI" id="CHEBI:57783"/>
        <dbReference type="ChEBI" id="CHEBI:58349"/>
        <dbReference type="ChEBI" id="CHEBI:67139"/>
        <dbReference type="EC" id="1.17.1.8"/>
    </reaction>
</comment>
<dbReference type="GO" id="GO:0019877">
    <property type="term" value="P:diaminopimelate biosynthetic process"/>
    <property type="evidence" value="ECO:0007669"/>
    <property type="project" value="UniProtKB-KW"/>
</dbReference>
<dbReference type="RefSeq" id="WP_013943378.1">
    <property type="nucleotide sequence ID" value="NC_015713.1"/>
</dbReference>
<sequence>MKIGLIGFGKMGGATQIAAIERGHEVGAIVSSKGDDFSSLEDVDICIDFTAPDAVLENLRKIAPLKKNIVIGTTGWDSQYDEVCKMAEEASLGLLYAPNFSFGVYLFRKLVFYAQELTKPFDFDVAGIEMHHNQKKDAPSGTARSLKGVPFTSLRIGDIIGTHQVLFNSGDDTIELTHRASTRMGFARGAVQAAEWLQGKKGVFSFDDFMKDMLCDSKELLPRSSPHLKIKPSMSKG</sequence>
<dbReference type="Proteomes" id="UP000000496">
    <property type="component" value="Chromosome gsn.131"/>
</dbReference>
<evidence type="ECO:0000313" key="14">
    <source>
        <dbReference type="EMBL" id="CCB88911.1"/>
    </source>
</evidence>
<evidence type="ECO:0000256" key="11">
    <source>
        <dbReference type="ARBA" id="ARBA00049396"/>
    </source>
</evidence>
<evidence type="ECO:0000256" key="6">
    <source>
        <dbReference type="ARBA" id="ARBA00023027"/>
    </source>
</evidence>
<evidence type="ECO:0000256" key="1">
    <source>
        <dbReference type="ARBA" id="ARBA00006642"/>
    </source>
</evidence>
<dbReference type="PANTHER" id="PTHR20836:SF0">
    <property type="entry name" value="4-HYDROXY-TETRAHYDRODIPICOLINATE REDUCTASE 1, CHLOROPLASTIC-RELATED"/>
    <property type="match status" value="1"/>
</dbReference>
<reference key="1">
    <citation type="journal article" date="2011" name="Mol. Biol. Evol.">
        <title>Unity in variety -- the pan-genome of the Chlamydiae.</title>
        <authorList>
            <person name="Collingro A."/>
            <person name="Tischler P."/>
            <person name="Weinmaier T."/>
            <person name="Penz T."/>
            <person name="Heinz E."/>
            <person name="Brunham R.C."/>
            <person name="Read T.D."/>
            <person name="Bavoil P.M."/>
            <person name="Sachse K."/>
            <person name="Kahane S."/>
            <person name="Friedman M.G."/>
            <person name="Rattei T."/>
            <person name="Myers G.S.A."/>
            <person name="Horn M."/>
        </authorList>
    </citation>
    <scope>NUCLEOTIDE SEQUENCE</scope>
    <source>
        <strain>Z</strain>
    </source>
</reference>
<organism evidence="14 15">
    <name type="scientific">Simkania negevensis (strain ATCC VR-1471 / DSM 27360 / Z)</name>
    <dbReference type="NCBI Taxonomy" id="331113"/>
    <lineage>
        <taxon>Bacteria</taxon>
        <taxon>Pseudomonadati</taxon>
        <taxon>Chlamydiota</taxon>
        <taxon>Chlamydiia</taxon>
        <taxon>Parachlamydiales</taxon>
        <taxon>Simkaniaceae</taxon>
        <taxon>Simkania</taxon>
    </lineage>
</organism>
<dbReference type="Pfam" id="PF01113">
    <property type="entry name" value="DapB_N"/>
    <property type="match status" value="1"/>
</dbReference>
<dbReference type="HOGENOM" id="CLU_047479_1_0_0"/>
<evidence type="ECO:0000256" key="4">
    <source>
        <dbReference type="ARBA" id="ARBA00022915"/>
    </source>
</evidence>
<keyword evidence="15" id="KW-1185">Reference proteome</keyword>
<keyword evidence="5 14" id="KW-0560">Oxidoreductase</keyword>
<dbReference type="KEGG" id="sng:SNE_A10340"/>
<dbReference type="AlphaFoldDB" id="F8L809"/>
<dbReference type="EC" id="1.17.1.8" evidence="9"/>